<comment type="caution">
    <text evidence="1">The sequence shown here is derived from an EMBL/GenBank/DDBJ whole genome shotgun (WGS) entry which is preliminary data.</text>
</comment>
<reference evidence="1 2" key="1">
    <citation type="submission" date="2019-08" db="EMBL/GenBank/DDBJ databases">
        <title>Bacillus genomes from the desert of Cuatro Cienegas, Coahuila.</title>
        <authorList>
            <person name="Olmedo-Alvarez G."/>
        </authorList>
    </citation>
    <scope>NUCLEOTIDE SEQUENCE [LARGE SCALE GENOMIC DNA]</scope>
    <source>
        <strain evidence="1 2">CH87b_3T</strain>
    </source>
</reference>
<dbReference type="EMBL" id="VTEZ01000001">
    <property type="protein sequence ID" value="TYS88336.1"/>
    <property type="molecule type" value="Genomic_DNA"/>
</dbReference>
<dbReference type="OrthoDB" id="2932350at2"/>
<name>A0A5D4U3D9_9BACI</name>
<dbReference type="Proteomes" id="UP000324269">
    <property type="component" value="Unassembled WGS sequence"/>
</dbReference>
<dbReference type="AlphaFoldDB" id="A0A5D4U3D9"/>
<evidence type="ECO:0000313" key="2">
    <source>
        <dbReference type="Proteomes" id="UP000324269"/>
    </source>
</evidence>
<accession>A0A5D4U3D9</accession>
<evidence type="ECO:0000313" key="1">
    <source>
        <dbReference type="EMBL" id="TYS88336.1"/>
    </source>
</evidence>
<organism evidence="1 2">
    <name type="scientific">Rossellomorea aquimaris</name>
    <dbReference type="NCBI Taxonomy" id="189382"/>
    <lineage>
        <taxon>Bacteria</taxon>
        <taxon>Bacillati</taxon>
        <taxon>Bacillota</taxon>
        <taxon>Bacilli</taxon>
        <taxon>Bacillales</taxon>
        <taxon>Bacillaceae</taxon>
        <taxon>Rossellomorea</taxon>
    </lineage>
</organism>
<sequence length="63" mass="7718">MKKQELILLKGKKTYNFMIFGFRREHEYGEVYFTEDNRRTSVYRGSDLKEVIRLAKRESRILE</sequence>
<gene>
    <name evidence="1" type="ORF">FZC85_02535</name>
</gene>
<dbReference type="RefSeq" id="WP_148967636.1">
    <property type="nucleotide sequence ID" value="NZ_JBNIKW010000001.1"/>
</dbReference>
<protein>
    <submittedName>
        <fullName evidence="1">Uncharacterized protein</fullName>
    </submittedName>
</protein>
<proteinExistence type="predicted"/>